<keyword evidence="2" id="KW-1185">Reference proteome</keyword>
<organism evidence="1 2">
    <name type="scientific">Thermoflavimicrobium daqui</name>
    <dbReference type="NCBI Taxonomy" id="2137476"/>
    <lineage>
        <taxon>Bacteria</taxon>
        <taxon>Bacillati</taxon>
        <taxon>Bacillota</taxon>
        <taxon>Bacilli</taxon>
        <taxon>Bacillales</taxon>
        <taxon>Thermoactinomycetaceae</taxon>
        <taxon>Thermoflavimicrobium</taxon>
    </lineage>
</organism>
<reference evidence="1 2" key="1">
    <citation type="submission" date="2018-06" db="EMBL/GenBank/DDBJ databases">
        <title>Thermoflavimicrobium daqus sp. nov., a thermophilic microbe isolated from Moutai-flavour Daqu.</title>
        <authorList>
            <person name="Wang X."/>
            <person name="Zhou H."/>
        </authorList>
    </citation>
    <scope>NUCLEOTIDE SEQUENCE [LARGE SCALE GENOMIC DNA]</scope>
    <source>
        <strain evidence="1 2">FBKL4.011</strain>
    </source>
</reference>
<name>A0A364K6K0_9BACL</name>
<dbReference type="OrthoDB" id="2691835at2"/>
<dbReference type="InterPro" id="IPR025622">
    <property type="entry name" value="YqzE"/>
</dbReference>
<accession>A0A364K6K0</accession>
<evidence type="ECO:0000313" key="2">
    <source>
        <dbReference type="Proteomes" id="UP000251213"/>
    </source>
</evidence>
<sequence length="67" mass="8348">MRWNTMSFKDWIQYLLGRIIWYMETPKEQRKEVKQSQKESWSVRWFGLIPLSIKMYVHKQRSRIRGG</sequence>
<dbReference type="Pfam" id="PF14038">
    <property type="entry name" value="YqzE"/>
    <property type="match status" value="1"/>
</dbReference>
<dbReference type="EMBL" id="QJKK01000003">
    <property type="protein sequence ID" value="RAL25923.1"/>
    <property type="molecule type" value="Genomic_DNA"/>
</dbReference>
<gene>
    <name evidence="1" type="ORF">DL897_07555</name>
</gene>
<reference evidence="1 2" key="2">
    <citation type="submission" date="2018-06" db="EMBL/GenBank/DDBJ databases">
        <authorList>
            <person name="Zhirakovskaya E."/>
        </authorList>
    </citation>
    <scope>NUCLEOTIDE SEQUENCE [LARGE SCALE GENOMIC DNA]</scope>
    <source>
        <strain evidence="1 2">FBKL4.011</strain>
    </source>
</reference>
<proteinExistence type="predicted"/>
<evidence type="ECO:0000313" key="1">
    <source>
        <dbReference type="EMBL" id="RAL25923.1"/>
    </source>
</evidence>
<dbReference type="Proteomes" id="UP000251213">
    <property type="component" value="Unassembled WGS sequence"/>
</dbReference>
<comment type="caution">
    <text evidence="1">The sequence shown here is derived from an EMBL/GenBank/DDBJ whole genome shotgun (WGS) entry which is preliminary data.</text>
</comment>
<protein>
    <submittedName>
        <fullName evidence="1">YqzE family protein</fullName>
    </submittedName>
</protein>
<dbReference type="AlphaFoldDB" id="A0A364K6K0"/>